<gene>
    <name evidence="3" type="ORF">GCM10009804_74430</name>
</gene>
<name>A0ABN2EHD4_9ACTN</name>
<dbReference type="Pfam" id="PF24491">
    <property type="entry name" value="DUF7586"/>
    <property type="match status" value="1"/>
</dbReference>
<evidence type="ECO:0000259" key="2">
    <source>
        <dbReference type="Pfam" id="PF24491"/>
    </source>
</evidence>
<dbReference type="GO" id="GO:0016787">
    <property type="term" value="F:hydrolase activity"/>
    <property type="evidence" value="ECO:0007669"/>
    <property type="project" value="UniProtKB-KW"/>
</dbReference>
<protein>
    <submittedName>
        <fullName evidence="3">Serine hydrolase domain-containing protein</fullName>
    </submittedName>
</protein>
<sequence length="435" mass="46251">MVSGVRPDTAAALFAEVAAGQGGSKVPSVCAGVLRDGALAWAGERGRFATAGGDLPGVDVQYRIGSITKTLTAVLIMQCRDEGLLGLNDAVGKHLPGVAFGDLTVRHLLAHSGGMNAEPEGPWWERNPGVSYDELVAAMDDAHAAGPADRRHHYSNLGYGLLGEIVSRVRGEAWLDLVQSRILDPLGMKRTTYFPTAPAADGFSVHPFSGQLVPEPAYDSGAMAPAGQLWSTIEDLARYAAFWIDPVTDVLSRDSVEEMAAPVASDPQEGLTASYGLGLRLIADDPHLLIGHTGSMPGFLAGLFVDRDRRVGAVTLGNATYGRVASLAPDLIRILTSYEPPITQEWVPEPTLAQGTDLLGHWYWGNTPMTITVSGGILQLSGGLTTRLTPLGPDLYQGRDGYLAGERLRVIRDGATITHLNVATFVLTRTPYGNH</sequence>
<dbReference type="InterPro" id="IPR001466">
    <property type="entry name" value="Beta-lactam-related"/>
</dbReference>
<accession>A0ABN2EHD4</accession>
<evidence type="ECO:0000259" key="1">
    <source>
        <dbReference type="Pfam" id="PF00144"/>
    </source>
</evidence>
<dbReference type="InterPro" id="IPR012338">
    <property type="entry name" value="Beta-lactam/transpept-like"/>
</dbReference>
<dbReference type="PANTHER" id="PTHR46825:SF7">
    <property type="entry name" value="D-ALANYL-D-ALANINE CARBOXYPEPTIDASE"/>
    <property type="match status" value="1"/>
</dbReference>
<dbReference type="InterPro" id="IPR050491">
    <property type="entry name" value="AmpC-like"/>
</dbReference>
<evidence type="ECO:0000313" key="4">
    <source>
        <dbReference type="Proteomes" id="UP001501705"/>
    </source>
</evidence>
<dbReference type="InterPro" id="IPR056008">
    <property type="entry name" value="DUF7586"/>
</dbReference>
<dbReference type="SUPFAM" id="SSF56601">
    <property type="entry name" value="beta-lactamase/transpeptidase-like"/>
    <property type="match status" value="1"/>
</dbReference>
<feature type="domain" description="DUF7586" evidence="2">
    <location>
        <begin position="356"/>
        <end position="429"/>
    </location>
</feature>
<reference evidence="4" key="1">
    <citation type="journal article" date="2019" name="Int. J. Syst. Evol. Microbiol.">
        <title>The Global Catalogue of Microorganisms (GCM) 10K type strain sequencing project: providing services to taxonomists for standard genome sequencing and annotation.</title>
        <authorList>
            <consortium name="The Broad Institute Genomics Platform"/>
            <consortium name="The Broad Institute Genome Sequencing Center for Infectious Disease"/>
            <person name="Wu L."/>
            <person name="Ma J."/>
        </authorList>
    </citation>
    <scope>NUCLEOTIDE SEQUENCE [LARGE SCALE GENOMIC DNA]</scope>
    <source>
        <strain evidence="4">JCM 15572</strain>
    </source>
</reference>
<dbReference type="PANTHER" id="PTHR46825">
    <property type="entry name" value="D-ALANYL-D-ALANINE-CARBOXYPEPTIDASE/ENDOPEPTIDASE AMPH"/>
    <property type="match status" value="1"/>
</dbReference>
<keyword evidence="4" id="KW-1185">Reference proteome</keyword>
<organism evidence="3 4">
    <name type="scientific">Kribbella hippodromi</name>
    <dbReference type="NCBI Taxonomy" id="434347"/>
    <lineage>
        <taxon>Bacteria</taxon>
        <taxon>Bacillati</taxon>
        <taxon>Actinomycetota</taxon>
        <taxon>Actinomycetes</taxon>
        <taxon>Propionibacteriales</taxon>
        <taxon>Kribbellaceae</taxon>
        <taxon>Kribbella</taxon>
    </lineage>
</organism>
<proteinExistence type="predicted"/>
<dbReference type="Pfam" id="PF00144">
    <property type="entry name" value="Beta-lactamase"/>
    <property type="match status" value="1"/>
</dbReference>
<dbReference type="Proteomes" id="UP001501705">
    <property type="component" value="Unassembled WGS sequence"/>
</dbReference>
<comment type="caution">
    <text evidence="3">The sequence shown here is derived from an EMBL/GenBank/DDBJ whole genome shotgun (WGS) entry which is preliminary data.</text>
</comment>
<dbReference type="Gene3D" id="3.40.710.10">
    <property type="entry name" value="DD-peptidase/beta-lactamase superfamily"/>
    <property type="match status" value="1"/>
</dbReference>
<keyword evidence="3" id="KW-0378">Hydrolase</keyword>
<evidence type="ECO:0000313" key="3">
    <source>
        <dbReference type="EMBL" id="GAA1607602.1"/>
    </source>
</evidence>
<feature type="domain" description="Beta-lactamase-related" evidence="1">
    <location>
        <begin position="19"/>
        <end position="333"/>
    </location>
</feature>
<dbReference type="EMBL" id="BAAAPH010000042">
    <property type="protein sequence ID" value="GAA1607602.1"/>
    <property type="molecule type" value="Genomic_DNA"/>
</dbReference>